<protein>
    <submittedName>
        <fullName evidence="2">Uncharacterized protein</fullName>
    </submittedName>
</protein>
<gene>
    <name evidence="2" type="ORF">KVV02_001918</name>
</gene>
<organism evidence="2 3">
    <name type="scientific">Mortierella alpina</name>
    <name type="common">Oleaginous fungus</name>
    <name type="synonym">Mortierella renispora</name>
    <dbReference type="NCBI Taxonomy" id="64518"/>
    <lineage>
        <taxon>Eukaryota</taxon>
        <taxon>Fungi</taxon>
        <taxon>Fungi incertae sedis</taxon>
        <taxon>Mucoromycota</taxon>
        <taxon>Mortierellomycotina</taxon>
        <taxon>Mortierellomycetes</taxon>
        <taxon>Mortierellales</taxon>
        <taxon>Mortierellaceae</taxon>
        <taxon>Mortierella</taxon>
    </lineage>
</organism>
<dbReference type="EMBL" id="JAIFTL010000011">
    <property type="protein sequence ID" value="KAG9326968.1"/>
    <property type="molecule type" value="Genomic_DNA"/>
</dbReference>
<sequence>MSASNSTVGFSPETPWTQYYCSTTNPCTVEGFSCHYNKYCIPQLPEGETCLDAKDTVAPFVARVDNVYTLYCDMPNDIRPQTTKCPLGCEKWEDCHGDICFLKKCTKDQTACKNGDLDMCMGKKREEIICYEAIPHGSTHPQSIEEKGLSSSQVGGIAGGVSAAVVVLFAAGAYFMIRRRRAAKAAKALEQALPTYSAHDEKNAMKQVTSSA</sequence>
<feature type="transmembrane region" description="Helical" evidence="1">
    <location>
        <begin position="154"/>
        <end position="177"/>
    </location>
</feature>
<dbReference type="AlphaFoldDB" id="A0A9P8A941"/>
<reference evidence="2" key="1">
    <citation type="submission" date="2021-07" db="EMBL/GenBank/DDBJ databases">
        <title>Draft genome of Mortierella alpina, strain LL118, isolated from an aspen leaf litter sample.</title>
        <authorList>
            <person name="Yang S."/>
            <person name="Vinatzer B.A."/>
        </authorList>
    </citation>
    <scope>NUCLEOTIDE SEQUENCE</scope>
    <source>
        <strain evidence="2">LL118</strain>
    </source>
</reference>
<evidence type="ECO:0000313" key="3">
    <source>
        <dbReference type="Proteomes" id="UP000717515"/>
    </source>
</evidence>
<keyword evidence="1" id="KW-0812">Transmembrane</keyword>
<keyword evidence="1" id="KW-0472">Membrane</keyword>
<evidence type="ECO:0000256" key="1">
    <source>
        <dbReference type="SAM" id="Phobius"/>
    </source>
</evidence>
<evidence type="ECO:0000313" key="2">
    <source>
        <dbReference type="EMBL" id="KAG9326968.1"/>
    </source>
</evidence>
<keyword evidence="1" id="KW-1133">Transmembrane helix</keyword>
<dbReference type="Proteomes" id="UP000717515">
    <property type="component" value="Unassembled WGS sequence"/>
</dbReference>
<accession>A0A9P8A941</accession>
<name>A0A9P8A941_MORAP</name>
<comment type="caution">
    <text evidence="2">The sequence shown here is derived from an EMBL/GenBank/DDBJ whole genome shotgun (WGS) entry which is preliminary data.</text>
</comment>
<proteinExistence type="predicted"/>